<accession>A0A4Q0Q6E6</accession>
<sequence>MVPGTVNCDFGDFGLKRCRRLRDSSYNACDIFRAIRFGDGSVGLLVRLVWPFYFICTAG</sequence>
<dbReference type="EMBL" id="RKMK01000078">
    <property type="protein sequence ID" value="RXG84216.1"/>
    <property type="molecule type" value="Genomic_DNA"/>
</dbReference>
<name>A0A4Q0Q6E6_9BRAD</name>
<reference evidence="1 2" key="1">
    <citation type="submission" date="2018-11" db="EMBL/GenBank/DDBJ databases">
        <title>Bradyrhizobium sp. nov., isolated from effective nodules of peanut in China.</title>
        <authorList>
            <person name="Li Y."/>
        </authorList>
    </citation>
    <scope>NUCLEOTIDE SEQUENCE [LARGE SCALE GENOMIC DNA]</scope>
    <source>
        <strain evidence="1 2">CCBAU 51770</strain>
    </source>
</reference>
<evidence type="ECO:0000313" key="2">
    <source>
        <dbReference type="Proteomes" id="UP000290174"/>
    </source>
</evidence>
<organism evidence="1 2">
    <name type="scientific">Bradyrhizobium zhanjiangense</name>
    <dbReference type="NCBI Taxonomy" id="1325107"/>
    <lineage>
        <taxon>Bacteria</taxon>
        <taxon>Pseudomonadati</taxon>
        <taxon>Pseudomonadota</taxon>
        <taxon>Alphaproteobacteria</taxon>
        <taxon>Hyphomicrobiales</taxon>
        <taxon>Nitrobacteraceae</taxon>
        <taxon>Bradyrhizobium</taxon>
    </lineage>
</organism>
<evidence type="ECO:0000313" key="1">
    <source>
        <dbReference type="EMBL" id="RXG84216.1"/>
    </source>
</evidence>
<protein>
    <submittedName>
        <fullName evidence="1">Uncharacterized protein</fullName>
    </submittedName>
</protein>
<dbReference type="Proteomes" id="UP000290174">
    <property type="component" value="Unassembled WGS sequence"/>
</dbReference>
<gene>
    <name evidence="1" type="ORF">EAS61_39585</name>
</gene>
<dbReference type="AlphaFoldDB" id="A0A4Q0Q6E6"/>
<proteinExistence type="predicted"/>
<comment type="caution">
    <text evidence="1">The sequence shown here is derived from an EMBL/GenBank/DDBJ whole genome shotgun (WGS) entry which is preliminary data.</text>
</comment>